<evidence type="ECO:0000313" key="1">
    <source>
        <dbReference type="EMBL" id="GEL48711.1"/>
    </source>
</evidence>
<proteinExistence type="predicted"/>
<name>A0A511FHK4_9CELL</name>
<sequence>MQGQRRSSAPGCTPLQSDAFASVADREGGSAVDGITGRYDQSDLIVYGAEDDEKMDSILDALERAPPARA</sequence>
<reference evidence="1 2" key="1">
    <citation type="submission" date="2019-07" db="EMBL/GenBank/DDBJ databases">
        <title>Whole genome shotgun sequence of Cellulomonas hominis NBRC 16055.</title>
        <authorList>
            <person name="Hosoyama A."/>
            <person name="Uohara A."/>
            <person name="Ohji S."/>
            <person name="Ichikawa N."/>
        </authorList>
    </citation>
    <scope>NUCLEOTIDE SEQUENCE [LARGE SCALE GENOMIC DNA]</scope>
    <source>
        <strain evidence="1 2">NBRC 16055</strain>
    </source>
</reference>
<gene>
    <name evidence="1" type="ORF">CHO01_38270</name>
</gene>
<organism evidence="1 2">
    <name type="scientific">Cellulomonas hominis</name>
    <dbReference type="NCBI Taxonomy" id="156981"/>
    <lineage>
        <taxon>Bacteria</taxon>
        <taxon>Bacillati</taxon>
        <taxon>Actinomycetota</taxon>
        <taxon>Actinomycetes</taxon>
        <taxon>Micrococcales</taxon>
        <taxon>Cellulomonadaceae</taxon>
        <taxon>Cellulomonas</taxon>
    </lineage>
</organism>
<dbReference type="Proteomes" id="UP000321723">
    <property type="component" value="Unassembled WGS sequence"/>
</dbReference>
<accession>A0A511FHK4</accession>
<keyword evidence="2" id="KW-1185">Reference proteome</keyword>
<evidence type="ECO:0000313" key="2">
    <source>
        <dbReference type="Proteomes" id="UP000321723"/>
    </source>
</evidence>
<dbReference type="AlphaFoldDB" id="A0A511FHK4"/>
<dbReference type="EMBL" id="BJVQ01000101">
    <property type="protein sequence ID" value="GEL48711.1"/>
    <property type="molecule type" value="Genomic_DNA"/>
</dbReference>
<protein>
    <submittedName>
        <fullName evidence="1">Uncharacterized protein</fullName>
    </submittedName>
</protein>
<comment type="caution">
    <text evidence="1">The sequence shown here is derived from an EMBL/GenBank/DDBJ whole genome shotgun (WGS) entry which is preliminary data.</text>
</comment>